<dbReference type="Proteomes" id="UP000702425">
    <property type="component" value="Unassembled WGS sequence"/>
</dbReference>
<comment type="caution">
    <text evidence="1">The sequence shown here is derived from an EMBL/GenBank/DDBJ whole genome shotgun (WGS) entry which is preliminary data.</text>
</comment>
<keyword evidence="2" id="KW-1185">Reference proteome</keyword>
<reference evidence="1 2" key="1">
    <citation type="journal article" date="2020" name="Sci. Rep.">
        <title>A novel cyanobacterial geosmin producer, revising GeoA distribution and dispersion patterns in Bacteria.</title>
        <authorList>
            <person name="Churro C."/>
            <person name="Semedo-Aguiar A.P."/>
            <person name="Silva A.D."/>
            <person name="Pereira-Leal J.B."/>
            <person name="Leite R.B."/>
        </authorList>
    </citation>
    <scope>NUCLEOTIDE SEQUENCE [LARGE SCALE GENOMIC DNA]</scope>
    <source>
        <strain evidence="1 2">IPMA8</strain>
    </source>
</reference>
<organism evidence="1 2">
    <name type="scientific">Microcoleus asticus IPMA8</name>
    <dbReference type="NCBI Taxonomy" id="2563858"/>
    <lineage>
        <taxon>Bacteria</taxon>
        <taxon>Bacillati</taxon>
        <taxon>Cyanobacteriota</taxon>
        <taxon>Cyanophyceae</taxon>
        <taxon>Oscillatoriophycideae</taxon>
        <taxon>Oscillatoriales</taxon>
        <taxon>Microcoleaceae</taxon>
        <taxon>Microcoleus</taxon>
        <taxon>Microcoleus asticus</taxon>
    </lineage>
</organism>
<gene>
    <name evidence="1" type="ORF">E5S67_05689</name>
</gene>
<protein>
    <submittedName>
        <fullName evidence="1">Uncharacterized protein</fullName>
    </submittedName>
</protein>
<sequence>MTSPVGAQVDRILEAMSEENECSVLIVIYLMIQRNDI</sequence>
<accession>A0ABX2D6X3</accession>
<evidence type="ECO:0000313" key="1">
    <source>
        <dbReference type="EMBL" id="NQE37908.1"/>
    </source>
</evidence>
<name>A0ABX2D6X3_9CYAN</name>
<dbReference type="EMBL" id="SRRZ01000160">
    <property type="protein sequence ID" value="NQE37908.1"/>
    <property type="molecule type" value="Genomic_DNA"/>
</dbReference>
<evidence type="ECO:0000313" key="2">
    <source>
        <dbReference type="Proteomes" id="UP000702425"/>
    </source>
</evidence>
<proteinExistence type="predicted"/>